<dbReference type="InterPro" id="IPR003656">
    <property type="entry name" value="Znf_BED"/>
</dbReference>
<dbReference type="GO" id="GO:0003677">
    <property type="term" value="F:DNA binding"/>
    <property type="evidence" value="ECO:0007669"/>
    <property type="project" value="InterPro"/>
</dbReference>
<feature type="domain" description="BED-type" evidence="9">
    <location>
        <begin position="3"/>
        <end position="74"/>
    </location>
</feature>
<keyword evidence="2" id="KW-0479">Metal-binding</keyword>
<accession>A0A0W8CQL2</accession>
<dbReference type="PANTHER" id="PTHR46481:SF10">
    <property type="entry name" value="ZINC FINGER BED DOMAIN-CONTAINING PROTEIN 39"/>
    <property type="match status" value="1"/>
</dbReference>
<reference evidence="10 11" key="1">
    <citation type="submission" date="2015-11" db="EMBL/GenBank/DDBJ databases">
        <title>Genomes and virulence difference between two physiological races of Phytophthora nicotianae.</title>
        <authorList>
            <person name="Liu H."/>
            <person name="Ma X."/>
            <person name="Yu H."/>
            <person name="Fang D."/>
            <person name="Li Y."/>
            <person name="Wang X."/>
            <person name="Wang W."/>
            <person name="Dong Y."/>
            <person name="Xiao B."/>
        </authorList>
    </citation>
    <scope>NUCLEOTIDE SEQUENCE [LARGE SCALE GENOMIC DNA]</scope>
    <source>
        <strain evidence="11">race 1</strain>
    </source>
</reference>
<dbReference type="SUPFAM" id="SSF53098">
    <property type="entry name" value="Ribonuclease H-like"/>
    <property type="match status" value="1"/>
</dbReference>
<dbReference type="PROSITE" id="PS50808">
    <property type="entry name" value="ZF_BED"/>
    <property type="match status" value="1"/>
</dbReference>
<keyword evidence="4" id="KW-0862">Zinc</keyword>
<dbReference type="Pfam" id="PF04937">
    <property type="entry name" value="DUF659"/>
    <property type="match status" value="1"/>
</dbReference>
<evidence type="ECO:0000313" key="10">
    <source>
        <dbReference type="EMBL" id="KUF86401.1"/>
    </source>
</evidence>
<protein>
    <recommendedName>
        <fullName evidence="9">BED-type domain-containing protein</fullName>
    </recommendedName>
</protein>
<name>A0A0W8CQL2_PHYNI</name>
<keyword evidence="5" id="KW-0805">Transcription regulation</keyword>
<evidence type="ECO:0000256" key="3">
    <source>
        <dbReference type="ARBA" id="ARBA00022771"/>
    </source>
</evidence>
<sequence length="483" mass="55134">MPKQRSPIWELFVETQRREKGVRAHPVAECKACHAELKNEMPSENMLRHAINCTELGSEENARWKRHYDNLQQQKAKKLLEPSQQASDEQSYASLHLRSPSTVNKRLFDSLESARHSARKSPRLAAARRAARKNVVDEKKLRVAMAFYVTGIPFRVVEDPFFRAMFDYELPSRRQLAGSLLDRTYEREKQLAIEALKGKGNLALVTDGWSNTRGDSIINFMFVNPRCPAVFWKSVCTAAEEHSGENIANAILSTIIELESFIGEGAMSAVVTDNARNMKKAWELVTKERNAIVCSGCGAHGMNLLIKDMMKLVYFSKVLSNAKTLTRFFKVRLGLWSMFKERQSRTRRAGEQRRRLSLPVDTRWYTHHKCISNVVQNKDIKADLFSNQAILDRYAGSELDEVLAILSLRSFWKEANAVLELISPVNDALAAFEHDDCSHRRLSIALMCYVRIPCIRRPCQAVLRMSKCKCYPSLTSGAKRYGR</sequence>
<dbReference type="GO" id="GO:0005634">
    <property type="term" value="C:nucleus"/>
    <property type="evidence" value="ECO:0007669"/>
    <property type="project" value="UniProtKB-SubCell"/>
</dbReference>
<evidence type="ECO:0000259" key="9">
    <source>
        <dbReference type="PROSITE" id="PS50808"/>
    </source>
</evidence>
<evidence type="ECO:0000256" key="4">
    <source>
        <dbReference type="ARBA" id="ARBA00022833"/>
    </source>
</evidence>
<keyword evidence="3 8" id="KW-0863">Zinc-finger</keyword>
<keyword evidence="6" id="KW-0804">Transcription</keyword>
<dbReference type="InterPro" id="IPR052035">
    <property type="entry name" value="ZnF_BED_domain_contain"/>
</dbReference>
<dbReference type="InterPro" id="IPR012337">
    <property type="entry name" value="RNaseH-like_sf"/>
</dbReference>
<organism evidence="10 11">
    <name type="scientific">Phytophthora nicotianae</name>
    <name type="common">Potato buckeye rot agent</name>
    <name type="synonym">Phytophthora parasitica</name>
    <dbReference type="NCBI Taxonomy" id="4792"/>
    <lineage>
        <taxon>Eukaryota</taxon>
        <taxon>Sar</taxon>
        <taxon>Stramenopiles</taxon>
        <taxon>Oomycota</taxon>
        <taxon>Peronosporomycetes</taxon>
        <taxon>Peronosporales</taxon>
        <taxon>Peronosporaceae</taxon>
        <taxon>Phytophthora</taxon>
    </lineage>
</organism>
<dbReference type="PANTHER" id="PTHR46481">
    <property type="entry name" value="ZINC FINGER BED DOMAIN-CONTAINING PROTEIN 4"/>
    <property type="match status" value="1"/>
</dbReference>
<evidence type="ECO:0000256" key="8">
    <source>
        <dbReference type="PROSITE-ProRule" id="PRU00027"/>
    </source>
</evidence>
<comment type="subcellular location">
    <subcellularLocation>
        <location evidence="1">Nucleus</location>
    </subcellularLocation>
</comment>
<evidence type="ECO:0000256" key="6">
    <source>
        <dbReference type="ARBA" id="ARBA00023163"/>
    </source>
</evidence>
<evidence type="ECO:0000256" key="5">
    <source>
        <dbReference type="ARBA" id="ARBA00023015"/>
    </source>
</evidence>
<evidence type="ECO:0000256" key="2">
    <source>
        <dbReference type="ARBA" id="ARBA00022723"/>
    </source>
</evidence>
<proteinExistence type="predicted"/>
<evidence type="ECO:0000313" key="11">
    <source>
        <dbReference type="Proteomes" id="UP000054636"/>
    </source>
</evidence>
<dbReference type="EMBL" id="LNFP01001420">
    <property type="protein sequence ID" value="KUF86401.1"/>
    <property type="molecule type" value="Genomic_DNA"/>
</dbReference>
<evidence type="ECO:0000256" key="7">
    <source>
        <dbReference type="ARBA" id="ARBA00023242"/>
    </source>
</evidence>
<dbReference type="InterPro" id="IPR007021">
    <property type="entry name" value="DUF659"/>
</dbReference>
<dbReference type="AlphaFoldDB" id="A0A0W8CQL2"/>
<comment type="caution">
    <text evidence="10">The sequence shown here is derived from an EMBL/GenBank/DDBJ whole genome shotgun (WGS) entry which is preliminary data.</text>
</comment>
<dbReference type="GO" id="GO:0008270">
    <property type="term" value="F:zinc ion binding"/>
    <property type="evidence" value="ECO:0007669"/>
    <property type="project" value="UniProtKB-KW"/>
</dbReference>
<evidence type="ECO:0000256" key="1">
    <source>
        <dbReference type="ARBA" id="ARBA00004123"/>
    </source>
</evidence>
<keyword evidence="7" id="KW-0539">Nucleus</keyword>
<dbReference type="Proteomes" id="UP000054636">
    <property type="component" value="Unassembled WGS sequence"/>
</dbReference>
<gene>
    <name evidence="10" type="ORF">AM588_10001142</name>
</gene>